<reference evidence="2" key="1">
    <citation type="submission" date="2021-02" db="EMBL/GenBank/DDBJ databases">
        <authorList>
            <person name="Nowell W R."/>
        </authorList>
    </citation>
    <scope>NUCLEOTIDE SEQUENCE</scope>
</reference>
<evidence type="ECO:0000313" key="3">
    <source>
        <dbReference type="EMBL" id="CAF4488788.1"/>
    </source>
</evidence>
<name>A0A8S2X761_9BILA</name>
<dbReference type="EMBL" id="CAJOBH010074763">
    <property type="protein sequence ID" value="CAF4488788.1"/>
    <property type="molecule type" value="Genomic_DNA"/>
</dbReference>
<dbReference type="Proteomes" id="UP000681720">
    <property type="component" value="Unassembled WGS sequence"/>
</dbReference>
<evidence type="ECO:0000313" key="4">
    <source>
        <dbReference type="EMBL" id="CAF4954985.1"/>
    </source>
</evidence>
<evidence type="ECO:0000256" key="1">
    <source>
        <dbReference type="SAM" id="MobiDB-lite"/>
    </source>
</evidence>
<proteinExistence type="predicted"/>
<dbReference type="EMBL" id="CAJOBH010073340">
    <property type="protein sequence ID" value="CAF4482359.1"/>
    <property type="molecule type" value="Genomic_DNA"/>
</dbReference>
<dbReference type="Proteomes" id="UP000681967">
    <property type="component" value="Unassembled WGS sequence"/>
</dbReference>
<comment type="caution">
    <text evidence="2">The sequence shown here is derived from an EMBL/GenBank/DDBJ whole genome shotgun (WGS) entry which is preliminary data.</text>
</comment>
<accession>A0A8S2X761</accession>
<dbReference type="EMBL" id="CAJOBJ010191484">
    <property type="protein sequence ID" value="CAF4954985.1"/>
    <property type="molecule type" value="Genomic_DNA"/>
</dbReference>
<evidence type="ECO:0000313" key="5">
    <source>
        <dbReference type="Proteomes" id="UP000681967"/>
    </source>
</evidence>
<sequence length="63" mass="6456">IPAAADRTFELVRSSNRKSGVILGAGTFIGGVIFSEKAARRSSSSKPSNTDFFDGSATFGGAS</sequence>
<gene>
    <name evidence="2" type="ORF">BYL167_LOCUS35193</name>
    <name evidence="3" type="ORF">BYL167_LOCUS35469</name>
    <name evidence="4" type="ORF">GIL414_LOCUS54533</name>
</gene>
<dbReference type="AlphaFoldDB" id="A0A8S2X761"/>
<protein>
    <submittedName>
        <fullName evidence="2">Uncharacterized protein</fullName>
    </submittedName>
</protein>
<feature type="region of interest" description="Disordered" evidence="1">
    <location>
        <begin position="40"/>
        <end position="63"/>
    </location>
</feature>
<feature type="non-terminal residue" evidence="2">
    <location>
        <position position="1"/>
    </location>
</feature>
<organism evidence="2 5">
    <name type="scientific">Rotaria magnacalcarata</name>
    <dbReference type="NCBI Taxonomy" id="392030"/>
    <lineage>
        <taxon>Eukaryota</taxon>
        <taxon>Metazoa</taxon>
        <taxon>Spiralia</taxon>
        <taxon>Gnathifera</taxon>
        <taxon>Rotifera</taxon>
        <taxon>Eurotatoria</taxon>
        <taxon>Bdelloidea</taxon>
        <taxon>Philodinida</taxon>
        <taxon>Philodinidae</taxon>
        <taxon>Rotaria</taxon>
    </lineage>
</organism>
<evidence type="ECO:0000313" key="2">
    <source>
        <dbReference type="EMBL" id="CAF4482359.1"/>
    </source>
</evidence>